<proteinExistence type="predicted"/>
<dbReference type="Proteomes" id="UP001597180">
    <property type="component" value="Unassembled WGS sequence"/>
</dbReference>
<dbReference type="SUPFAM" id="SSF46689">
    <property type="entry name" value="Homeodomain-like"/>
    <property type="match status" value="2"/>
</dbReference>
<dbReference type="PROSITE" id="PS00041">
    <property type="entry name" value="HTH_ARAC_FAMILY_1"/>
    <property type="match status" value="1"/>
</dbReference>
<name>A0ABW3UIE0_9BACL</name>
<dbReference type="PANTHER" id="PTHR43280">
    <property type="entry name" value="ARAC-FAMILY TRANSCRIPTIONAL REGULATOR"/>
    <property type="match status" value="1"/>
</dbReference>
<dbReference type="PANTHER" id="PTHR43280:SF2">
    <property type="entry name" value="HTH-TYPE TRANSCRIPTIONAL REGULATOR EXSA"/>
    <property type="match status" value="1"/>
</dbReference>
<keyword evidence="4" id="KW-0597">Phosphoprotein</keyword>
<sequence length="516" mass="58913">MLNGKVLIVEDQPHFRKGLARMVEDGKLGWSVAGEAGNGQDALELLDHVQPDLVLTDIRMPMMDGIEFVGRLRERYPDMLVIILTAYKHFEYAQAAVRHGALDFLIKPCTEEDVRQVLVKASERFYEQYAQKQSRKLQQRLEQDQTLRAALLDLPYTPQDASRLQELLEGTELWQLQLDQEDLAKKQYGKSDLSLIQFALSNIVEELLRAEGLEARLILIEHDRFVLVSKRLSLGNSIRQSIEGSALQYLNLRLHWVSMGVEPQVGQLAGLYAKMKRADHGKPELSAAADEAGTSASLSLNQARVKEIEVQLISTIMTGQAEQLQQLLDRMLGELQSMSADEMKLYALSLSIAMHNTVHNQFETEEGAVTTGIPYHMPQSDWSSGEVIQWAREQVQGFVLLFNNWQASKSDNLIERAVKYIEEHYSEECRLTDVASHIHLNPSYFSVLFKKSTGESFTRYVTRVRMEKAALLLRNTDMKIFEIACAVGFDEPNYFTNVFRQQYRMSPKEYRRVPIP</sequence>
<dbReference type="Pfam" id="PF12833">
    <property type="entry name" value="HTH_18"/>
    <property type="match status" value="1"/>
</dbReference>
<organism evidence="7 8">
    <name type="scientific">Paenibacillus vulneris</name>
    <dbReference type="NCBI Taxonomy" id="1133364"/>
    <lineage>
        <taxon>Bacteria</taxon>
        <taxon>Bacillati</taxon>
        <taxon>Bacillota</taxon>
        <taxon>Bacilli</taxon>
        <taxon>Bacillales</taxon>
        <taxon>Paenibacillaceae</taxon>
        <taxon>Paenibacillus</taxon>
    </lineage>
</organism>
<feature type="domain" description="Response regulatory" evidence="6">
    <location>
        <begin position="5"/>
        <end position="122"/>
    </location>
</feature>
<dbReference type="InterPro" id="IPR009057">
    <property type="entry name" value="Homeodomain-like_sf"/>
</dbReference>
<feature type="modified residue" description="4-aspartylphosphate" evidence="4">
    <location>
        <position position="57"/>
    </location>
</feature>
<reference evidence="8" key="1">
    <citation type="journal article" date="2019" name="Int. J. Syst. Evol. Microbiol.">
        <title>The Global Catalogue of Microorganisms (GCM) 10K type strain sequencing project: providing services to taxonomists for standard genome sequencing and annotation.</title>
        <authorList>
            <consortium name="The Broad Institute Genomics Platform"/>
            <consortium name="The Broad Institute Genome Sequencing Center for Infectious Disease"/>
            <person name="Wu L."/>
            <person name="Ma J."/>
        </authorList>
    </citation>
    <scope>NUCLEOTIDE SEQUENCE [LARGE SCALE GENOMIC DNA]</scope>
    <source>
        <strain evidence="8">CCUG 53270</strain>
    </source>
</reference>
<accession>A0ABW3UIE0</accession>
<dbReference type="SUPFAM" id="SSF52172">
    <property type="entry name" value="CheY-like"/>
    <property type="match status" value="1"/>
</dbReference>
<keyword evidence="2" id="KW-0238">DNA-binding</keyword>
<keyword evidence="8" id="KW-1185">Reference proteome</keyword>
<gene>
    <name evidence="7" type="ORF">ACFQ4B_08680</name>
</gene>
<dbReference type="InterPro" id="IPR018060">
    <property type="entry name" value="HTH_AraC"/>
</dbReference>
<dbReference type="PROSITE" id="PS01124">
    <property type="entry name" value="HTH_ARAC_FAMILY_2"/>
    <property type="match status" value="1"/>
</dbReference>
<keyword evidence="1" id="KW-0805">Transcription regulation</keyword>
<evidence type="ECO:0000256" key="4">
    <source>
        <dbReference type="PROSITE-ProRule" id="PRU00169"/>
    </source>
</evidence>
<dbReference type="PRINTS" id="PR00032">
    <property type="entry name" value="HTHARAC"/>
</dbReference>
<evidence type="ECO:0000259" key="5">
    <source>
        <dbReference type="PROSITE" id="PS01124"/>
    </source>
</evidence>
<evidence type="ECO:0000313" key="7">
    <source>
        <dbReference type="EMBL" id="MFD1220192.1"/>
    </source>
</evidence>
<dbReference type="RefSeq" id="WP_345586937.1">
    <property type="nucleotide sequence ID" value="NZ_BAABJG010000006.1"/>
</dbReference>
<dbReference type="CDD" id="cd17536">
    <property type="entry name" value="REC_YesN-like"/>
    <property type="match status" value="1"/>
</dbReference>
<evidence type="ECO:0000256" key="3">
    <source>
        <dbReference type="ARBA" id="ARBA00023163"/>
    </source>
</evidence>
<evidence type="ECO:0000256" key="2">
    <source>
        <dbReference type="ARBA" id="ARBA00023125"/>
    </source>
</evidence>
<dbReference type="InterPro" id="IPR001789">
    <property type="entry name" value="Sig_transdc_resp-reg_receiver"/>
</dbReference>
<dbReference type="Pfam" id="PF00072">
    <property type="entry name" value="Response_reg"/>
    <property type="match status" value="1"/>
</dbReference>
<dbReference type="SMART" id="SM00448">
    <property type="entry name" value="REC"/>
    <property type="match status" value="1"/>
</dbReference>
<comment type="caution">
    <text evidence="7">The sequence shown here is derived from an EMBL/GenBank/DDBJ whole genome shotgun (WGS) entry which is preliminary data.</text>
</comment>
<dbReference type="InterPro" id="IPR020449">
    <property type="entry name" value="Tscrpt_reg_AraC-type_HTH"/>
</dbReference>
<dbReference type="PROSITE" id="PS50110">
    <property type="entry name" value="RESPONSE_REGULATORY"/>
    <property type="match status" value="1"/>
</dbReference>
<evidence type="ECO:0000313" key="8">
    <source>
        <dbReference type="Proteomes" id="UP001597180"/>
    </source>
</evidence>
<dbReference type="Gene3D" id="3.40.50.2300">
    <property type="match status" value="1"/>
</dbReference>
<dbReference type="Gene3D" id="1.10.10.60">
    <property type="entry name" value="Homeodomain-like"/>
    <property type="match status" value="2"/>
</dbReference>
<protein>
    <submittedName>
        <fullName evidence="7">Response regulator</fullName>
    </submittedName>
</protein>
<dbReference type="InterPro" id="IPR011006">
    <property type="entry name" value="CheY-like_superfamily"/>
</dbReference>
<feature type="domain" description="HTH araC/xylS-type" evidence="5">
    <location>
        <begin position="415"/>
        <end position="513"/>
    </location>
</feature>
<dbReference type="SMART" id="SM00342">
    <property type="entry name" value="HTH_ARAC"/>
    <property type="match status" value="1"/>
</dbReference>
<dbReference type="EMBL" id="JBHTLU010000013">
    <property type="protein sequence ID" value="MFD1220192.1"/>
    <property type="molecule type" value="Genomic_DNA"/>
</dbReference>
<evidence type="ECO:0000259" key="6">
    <source>
        <dbReference type="PROSITE" id="PS50110"/>
    </source>
</evidence>
<dbReference type="InterPro" id="IPR018062">
    <property type="entry name" value="HTH_AraC-typ_CS"/>
</dbReference>
<evidence type="ECO:0000256" key="1">
    <source>
        <dbReference type="ARBA" id="ARBA00023015"/>
    </source>
</evidence>
<keyword evidence="3" id="KW-0804">Transcription</keyword>